<evidence type="ECO:0000256" key="2">
    <source>
        <dbReference type="ARBA" id="ARBA00022840"/>
    </source>
</evidence>
<dbReference type="Gene3D" id="3.40.50.300">
    <property type="entry name" value="P-loop containing nucleotide triphosphate hydrolases"/>
    <property type="match status" value="1"/>
</dbReference>
<dbReference type="Pfam" id="PF16573">
    <property type="entry name" value="CLP1_N"/>
    <property type="match status" value="1"/>
</dbReference>
<dbReference type="AlphaFoldDB" id="A0A1X0NYA9"/>
<gene>
    <name evidence="5" type="ORF">TM35_000111250</name>
</gene>
<dbReference type="Proteomes" id="UP000192257">
    <property type="component" value="Unassembled WGS sequence"/>
</dbReference>
<proteinExistence type="predicted"/>
<dbReference type="Pfam" id="PF16575">
    <property type="entry name" value="CLP1_P"/>
    <property type="match status" value="1"/>
</dbReference>
<evidence type="ECO:0000256" key="1">
    <source>
        <dbReference type="ARBA" id="ARBA00022741"/>
    </source>
</evidence>
<dbReference type="InterPro" id="IPR027417">
    <property type="entry name" value="P-loop_NTPase"/>
</dbReference>
<dbReference type="VEuPathDB" id="TriTrypDB:TM35_000111250"/>
<sequence>MSSVEVVTIGLSSGSELVIVVPYETKRCFASLKVISVGNGMEPRVDVLGAPALVDVSYNLIPGMTFTVFAWSGATIRIEGSKQLIMNCYRSTTPSFVRPLVEYHCIIHDARNIADKNALFGPMVLICGKNDTEKHVIGRTLSSYAARTGWCPQLVDLDPGVSQMLSTPGTVSTGVIEYPMTLDEEISSGPTSVCYFTGSTEPQIKSSSGEWNMYAPYTHYSHLILSCVSERIVKQMGGVCGSSGAVIVLPDLKGISGLLFVEELIRRFNISHVLCVGDDFLFCGLHERILKSHDMKTSRTTTNTRIDRISPSFHFTPMDPGPERLSSCMERYFFGGGAIDLQPSEINKKFSNIELLLLKDIDGQAVVSVVEQNALEGIVGCVGALFESPSLRDKDVLSLAPMALARVQGVDAQGVSFLLSTHSAIPEKVILIVGSFRWVTS</sequence>
<dbReference type="OrthoDB" id="258143at2759"/>
<keyword evidence="6" id="KW-1185">Reference proteome</keyword>
<keyword evidence="5" id="KW-0418">Kinase</keyword>
<reference evidence="5 6" key="1">
    <citation type="submission" date="2017-03" db="EMBL/GenBank/DDBJ databases">
        <title>An alternative strategy for trypanosome survival in the mammalian bloodstream revealed through genome and transcriptome analysis of the ubiquitous bovine parasite Trypanosoma (Megatrypanum) theileri.</title>
        <authorList>
            <person name="Kelly S."/>
            <person name="Ivens A."/>
            <person name="Mott A."/>
            <person name="O'Neill E."/>
            <person name="Emms D."/>
            <person name="Macleod O."/>
            <person name="Voorheis P."/>
            <person name="Matthews J."/>
            <person name="Matthews K."/>
            <person name="Carrington M."/>
        </authorList>
    </citation>
    <scope>NUCLEOTIDE SEQUENCE [LARGE SCALE GENOMIC DNA]</scope>
    <source>
        <strain evidence="5">Edinburgh</strain>
    </source>
</reference>
<dbReference type="EMBL" id="NBCO01000011">
    <property type="protein sequence ID" value="ORC89591.1"/>
    <property type="molecule type" value="Genomic_DNA"/>
</dbReference>
<protein>
    <submittedName>
        <fullName evidence="5">Polyribonucleotide 5-hydroxyl-kinase</fullName>
    </submittedName>
</protein>
<keyword evidence="1" id="KW-0547">Nucleotide-binding</keyword>
<dbReference type="GO" id="GO:0006388">
    <property type="term" value="P:tRNA splicing, via endonucleolytic cleavage and ligation"/>
    <property type="evidence" value="ECO:0007669"/>
    <property type="project" value="TreeGrafter"/>
</dbReference>
<dbReference type="GO" id="GO:0005634">
    <property type="term" value="C:nucleus"/>
    <property type="evidence" value="ECO:0007669"/>
    <property type="project" value="TreeGrafter"/>
</dbReference>
<keyword evidence="5" id="KW-0808">Transferase</keyword>
<comment type="caution">
    <text evidence="5">The sequence shown here is derived from an EMBL/GenBank/DDBJ whole genome shotgun (WGS) entry which is preliminary data.</text>
</comment>
<dbReference type="PANTHER" id="PTHR12755">
    <property type="entry name" value="CLEAVAGE/POLYADENYLATION FACTOR IA SUBUNIT CLP1P"/>
    <property type="match status" value="1"/>
</dbReference>
<dbReference type="RefSeq" id="XP_028883657.1">
    <property type="nucleotide sequence ID" value="XM_029024834.1"/>
</dbReference>
<dbReference type="InterPro" id="IPR032324">
    <property type="entry name" value="Clp1_N"/>
</dbReference>
<evidence type="ECO:0000259" key="4">
    <source>
        <dbReference type="Pfam" id="PF16575"/>
    </source>
</evidence>
<dbReference type="GO" id="GO:0005524">
    <property type="term" value="F:ATP binding"/>
    <property type="evidence" value="ECO:0007669"/>
    <property type="project" value="UniProtKB-KW"/>
</dbReference>
<name>A0A1X0NYA9_9TRYP</name>
<feature type="domain" description="Clp1 P-loop" evidence="4">
    <location>
        <begin position="128"/>
        <end position="207"/>
    </location>
</feature>
<evidence type="ECO:0000313" key="5">
    <source>
        <dbReference type="EMBL" id="ORC89591.1"/>
    </source>
</evidence>
<evidence type="ECO:0000259" key="3">
    <source>
        <dbReference type="Pfam" id="PF16573"/>
    </source>
</evidence>
<dbReference type="STRING" id="67003.A0A1X0NYA9"/>
<feature type="domain" description="Clp1 N-terminal" evidence="3">
    <location>
        <begin position="11"/>
        <end position="112"/>
    </location>
</feature>
<dbReference type="PANTHER" id="PTHR12755:SF4">
    <property type="entry name" value="POLYRIBONUCLEOTIDE 5'-HYDROXYL-KINASE CLP1 P-LOOP DOMAIN-CONTAINING PROTEIN"/>
    <property type="match status" value="1"/>
</dbReference>
<keyword evidence="2" id="KW-0067">ATP-binding</keyword>
<dbReference type="InterPro" id="IPR032319">
    <property type="entry name" value="CLP1_P"/>
</dbReference>
<dbReference type="InterPro" id="IPR045116">
    <property type="entry name" value="Clp1/Grc3"/>
</dbReference>
<evidence type="ECO:0000313" key="6">
    <source>
        <dbReference type="Proteomes" id="UP000192257"/>
    </source>
</evidence>
<accession>A0A1X0NYA9</accession>
<dbReference type="GO" id="GO:0051731">
    <property type="term" value="F:polynucleotide 5'-hydroxyl-kinase activity"/>
    <property type="evidence" value="ECO:0007669"/>
    <property type="project" value="InterPro"/>
</dbReference>
<organism evidence="5 6">
    <name type="scientific">Trypanosoma theileri</name>
    <dbReference type="NCBI Taxonomy" id="67003"/>
    <lineage>
        <taxon>Eukaryota</taxon>
        <taxon>Discoba</taxon>
        <taxon>Euglenozoa</taxon>
        <taxon>Kinetoplastea</taxon>
        <taxon>Metakinetoplastina</taxon>
        <taxon>Trypanosomatida</taxon>
        <taxon>Trypanosomatidae</taxon>
        <taxon>Trypanosoma</taxon>
    </lineage>
</organism>
<dbReference type="GeneID" id="39984614"/>